<sequence>MKLHSFAALLFSILLFLHQTIADLESDKQALLEFASVVPHVRTINWSPATAICISWVGIKCDGNRVVALRLPGVGLYGPIPANTLGKLDALKTLSLRSNHLNGNLPSDVLSLPSLQYMYLQHNNFSATIQNLTHLTGLNLQNNSLTGPIPVINLPRLNHVNLSYNDLNGSIPYFFRKFPASSFEGNSLLCGQPLNHCSSVTPSPSPSPSSIPSPATVSPEPRASNKKKLSIGAIIAIAIGGSAVLCLLFVVILLCCLKKKDGEGTVLQKGKSLSSGKSEKPKEDFGSGVQEPEKNKLAFFEGSSYNFDLEDLLGPLQKYWEREAMGRPTRPSWRREQLWL</sequence>
<dbReference type="Proteomes" id="UP000288805">
    <property type="component" value="Unassembled WGS sequence"/>
</dbReference>
<keyword evidence="15" id="KW-0808">Transferase</keyword>
<feature type="signal peptide" evidence="13">
    <location>
        <begin position="1"/>
        <end position="22"/>
    </location>
</feature>
<evidence type="ECO:0000256" key="1">
    <source>
        <dbReference type="ARBA" id="ARBA00004167"/>
    </source>
</evidence>
<accession>A0A438IVP2</accession>
<keyword evidence="15" id="KW-0418">Kinase</keyword>
<dbReference type="FunFam" id="3.80.10.10:FF:000731">
    <property type="entry name" value="Leucine-rich repeat receptor-like protein kinase"/>
    <property type="match status" value="1"/>
</dbReference>
<evidence type="ECO:0000256" key="3">
    <source>
        <dbReference type="ARBA" id="ARBA00022614"/>
    </source>
</evidence>
<dbReference type="Pfam" id="PF08263">
    <property type="entry name" value="LRRNT_2"/>
    <property type="match status" value="1"/>
</dbReference>
<evidence type="ECO:0000256" key="9">
    <source>
        <dbReference type="ARBA" id="ARBA00023170"/>
    </source>
</evidence>
<proteinExistence type="inferred from homology"/>
<dbReference type="Pfam" id="PF00560">
    <property type="entry name" value="LRR_1"/>
    <property type="match status" value="3"/>
</dbReference>
<keyword evidence="4 12" id="KW-0812">Transmembrane</keyword>
<evidence type="ECO:0000256" key="13">
    <source>
        <dbReference type="SAM" id="SignalP"/>
    </source>
</evidence>
<comment type="caution">
    <text evidence="15">The sequence shown here is derived from an EMBL/GenBank/DDBJ whole genome shotgun (WGS) entry which is preliminary data.</text>
</comment>
<dbReference type="SUPFAM" id="SSF52058">
    <property type="entry name" value="L domain-like"/>
    <property type="match status" value="1"/>
</dbReference>
<evidence type="ECO:0000256" key="4">
    <source>
        <dbReference type="ARBA" id="ARBA00022692"/>
    </source>
</evidence>
<dbReference type="EMBL" id="QGNW01000080">
    <property type="protein sequence ID" value="RVX00706.1"/>
    <property type="molecule type" value="Genomic_DNA"/>
</dbReference>
<dbReference type="GO" id="GO:0016301">
    <property type="term" value="F:kinase activity"/>
    <property type="evidence" value="ECO:0007669"/>
    <property type="project" value="UniProtKB-KW"/>
</dbReference>
<evidence type="ECO:0000313" key="15">
    <source>
        <dbReference type="EMBL" id="RVX00706.1"/>
    </source>
</evidence>
<dbReference type="PANTHER" id="PTHR48010:SF59">
    <property type="entry name" value="PROTEIN KINASE DOMAIN-CONTAINING PROTEIN"/>
    <property type="match status" value="1"/>
</dbReference>
<dbReference type="Gene3D" id="3.80.10.10">
    <property type="entry name" value="Ribonuclease Inhibitor"/>
    <property type="match status" value="1"/>
</dbReference>
<feature type="region of interest" description="Disordered" evidence="11">
    <location>
        <begin position="267"/>
        <end position="289"/>
    </location>
</feature>
<evidence type="ECO:0000256" key="5">
    <source>
        <dbReference type="ARBA" id="ARBA00022729"/>
    </source>
</evidence>
<dbReference type="InterPro" id="IPR013210">
    <property type="entry name" value="LRR_N_plant-typ"/>
</dbReference>
<evidence type="ECO:0000313" key="16">
    <source>
        <dbReference type="Proteomes" id="UP000288805"/>
    </source>
</evidence>
<feature type="region of interest" description="Disordered" evidence="11">
    <location>
        <begin position="200"/>
        <end position="223"/>
    </location>
</feature>
<keyword evidence="5 13" id="KW-0732">Signal</keyword>
<dbReference type="PANTHER" id="PTHR48010">
    <property type="entry name" value="OS05G0588300 PROTEIN"/>
    <property type="match status" value="1"/>
</dbReference>
<keyword evidence="3" id="KW-0433">Leucine-rich repeat</keyword>
<evidence type="ECO:0000256" key="10">
    <source>
        <dbReference type="ARBA" id="ARBA00038349"/>
    </source>
</evidence>
<dbReference type="InterPro" id="IPR032675">
    <property type="entry name" value="LRR_dom_sf"/>
</dbReference>
<dbReference type="InterPro" id="IPR050994">
    <property type="entry name" value="At_inactive_RLKs"/>
</dbReference>
<keyword evidence="6" id="KW-0677">Repeat</keyword>
<keyword evidence="9 15" id="KW-0675">Receptor</keyword>
<keyword evidence="2" id="KW-0597">Phosphoprotein</keyword>
<protein>
    <submittedName>
        <fullName evidence="15">Putative inactive receptor kinase</fullName>
    </submittedName>
</protein>
<feature type="chain" id="PRO_5019536966" evidence="13">
    <location>
        <begin position="23"/>
        <end position="340"/>
    </location>
</feature>
<organism evidence="15 16">
    <name type="scientific">Vitis vinifera</name>
    <name type="common">Grape</name>
    <dbReference type="NCBI Taxonomy" id="29760"/>
    <lineage>
        <taxon>Eukaryota</taxon>
        <taxon>Viridiplantae</taxon>
        <taxon>Streptophyta</taxon>
        <taxon>Embryophyta</taxon>
        <taxon>Tracheophyta</taxon>
        <taxon>Spermatophyta</taxon>
        <taxon>Magnoliopsida</taxon>
        <taxon>eudicotyledons</taxon>
        <taxon>Gunneridae</taxon>
        <taxon>Pentapetalae</taxon>
        <taxon>rosids</taxon>
        <taxon>Vitales</taxon>
        <taxon>Vitaceae</taxon>
        <taxon>Viteae</taxon>
        <taxon>Vitis</taxon>
    </lineage>
</organism>
<evidence type="ECO:0000256" key="8">
    <source>
        <dbReference type="ARBA" id="ARBA00023136"/>
    </source>
</evidence>
<feature type="compositionally biased region" description="Basic and acidic residues" evidence="11">
    <location>
        <begin position="277"/>
        <end position="289"/>
    </location>
</feature>
<dbReference type="AlphaFoldDB" id="A0A438IVP2"/>
<evidence type="ECO:0000256" key="2">
    <source>
        <dbReference type="ARBA" id="ARBA00022553"/>
    </source>
</evidence>
<feature type="transmembrane region" description="Helical" evidence="12">
    <location>
        <begin position="231"/>
        <end position="257"/>
    </location>
</feature>
<name>A0A438IVP2_VITVI</name>
<dbReference type="InterPro" id="IPR001611">
    <property type="entry name" value="Leu-rich_rpt"/>
</dbReference>
<reference evidence="15 16" key="1">
    <citation type="journal article" date="2018" name="PLoS Genet.">
        <title>Population sequencing reveals clonal diversity and ancestral inbreeding in the grapevine cultivar Chardonnay.</title>
        <authorList>
            <person name="Roach M.J."/>
            <person name="Johnson D.L."/>
            <person name="Bohlmann J."/>
            <person name="van Vuuren H.J."/>
            <person name="Jones S.J."/>
            <person name="Pretorius I.S."/>
            <person name="Schmidt S.A."/>
            <person name="Borneman A.R."/>
        </authorList>
    </citation>
    <scope>NUCLEOTIDE SEQUENCE [LARGE SCALE GENOMIC DNA]</scope>
    <source>
        <strain evidence="16">cv. Chardonnay</strain>
        <tissue evidence="15">Leaf</tissue>
    </source>
</reference>
<evidence type="ECO:0000256" key="7">
    <source>
        <dbReference type="ARBA" id="ARBA00022989"/>
    </source>
</evidence>
<feature type="domain" description="Leucine-rich repeat-containing N-terminal plant-type" evidence="14">
    <location>
        <begin position="25"/>
        <end position="62"/>
    </location>
</feature>
<evidence type="ECO:0000256" key="6">
    <source>
        <dbReference type="ARBA" id="ARBA00022737"/>
    </source>
</evidence>
<evidence type="ECO:0000256" key="12">
    <source>
        <dbReference type="SAM" id="Phobius"/>
    </source>
</evidence>
<keyword evidence="7 12" id="KW-1133">Transmembrane helix</keyword>
<comment type="subcellular location">
    <subcellularLocation>
        <location evidence="1">Membrane</location>
        <topology evidence="1">Single-pass membrane protein</topology>
    </subcellularLocation>
</comment>
<comment type="similarity">
    <text evidence="10">Belongs to the protein kinase superfamily.</text>
</comment>
<keyword evidence="8 12" id="KW-0472">Membrane</keyword>
<evidence type="ECO:0000259" key="14">
    <source>
        <dbReference type="Pfam" id="PF08263"/>
    </source>
</evidence>
<gene>
    <name evidence="15" type="primary">VvCHDp000792</name>
    <name evidence="15" type="ORF">CK203_030382</name>
</gene>
<dbReference type="GO" id="GO:0016020">
    <property type="term" value="C:membrane"/>
    <property type="evidence" value="ECO:0007669"/>
    <property type="project" value="UniProtKB-SubCell"/>
</dbReference>
<evidence type="ECO:0000256" key="11">
    <source>
        <dbReference type="SAM" id="MobiDB-lite"/>
    </source>
</evidence>